<dbReference type="Gene3D" id="2.60.40.1120">
    <property type="entry name" value="Carboxypeptidase-like, regulatory domain"/>
    <property type="match status" value="1"/>
</dbReference>
<feature type="domain" description="TonB-dependent transporter Oar-like beta-barrel" evidence="9">
    <location>
        <begin position="259"/>
        <end position="937"/>
    </location>
</feature>
<evidence type="ECO:0000313" key="11">
    <source>
        <dbReference type="Proteomes" id="UP000289437"/>
    </source>
</evidence>
<dbReference type="Gene3D" id="2.40.170.20">
    <property type="entry name" value="TonB-dependent receptor, beta-barrel domain"/>
    <property type="match status" value="1"/>
</dbReference>
<dbReference type="GO" id="GO:0009279">
    <property type="term" value="C:cell outer membrane"/>
    <property type="evidence" value="ECO:0007669"/>
    <property type="project" value="UniProtKB-SubCell"/>
</dbReference>
<gene>
    <name evidence="10" type="ORF">GRAN_4803</name>
</gene>
<evidence type="ECO:0000256" key="6">
    <source>
        <dbReference type="ARBA" id="ARBA00023136"/>
    </source>
</evidence>
<organism evidence="10 11">
    <name type="scientific">Granulicella sibirica</name>
    <dbReference type="NCBI Taxonomy" id="2479048"/>
    <lineage>
        <taxon>Bacteria</taxon>
        <taxon>Pseudomonadati</taxon>
        <taxon>Acidobacteriota</taxon>
        <taxon>Terriglobia</taxon>
        <taxon>Terriglobales</taxon>
        <taxon>Acidobacteriaceae</taxon>
        <taxon>Granulicella</taxon>
    </lineage>
</organism>
<keyword evidence="6" id="KW-0472">Membrane</keyword>
<name>A0A4Q0SUZ4_9BACT</name>
<feature type="domain" description="TonB-dependent receptor plug" evidence="8">
    <location>
        <begin position="152"/>
        <end position="249"/>
    </location>
</feature>
<dbReference type="SUPFAM" id="SSF49452">
    <property type="entry name" value="Starch-binding domain-like"/>
    <property type="match status" value="1"/>
</dbReference>
<evidence type="ECO:0000256" key="3">
    <source>
        <dbReference type="ARBA" id="ARBA00022452"/>
    </source>
</evidence>
<evidence type="ECO:0000256" key="4">
    <source>
        <dbReference type="ARBA" id="ARBA00022692"/>
    </source>
</evidence>
<keyword evidence="5" id="KW-0732">Signal</keyword>
<dbReference type="AlphaFoldDB" id="A0A4Q0SUZ4"/>
<dbReference type="InterPro" id="IPR013784">
    <property type="entry name" value="Carb-bd-like_fold"/>
</dbReference>
<reference evidence="11" key="2">
    <citation type="submission" date="2019-02" db="EMBL/GenBank/DDBJ databases">
        <title>Granulicella sibirica sp. nov., a psychrotolerant acidobacterium isolated from an organic soil layer in forested tundra, West Siberia.</title>
        <authorList>
            <person name="Oshkin I.Y."/>
            <person name="Kulichevskaya I.S."/>
            <person name="Rijpstra W.I.C."/>
            <person name="Sinninghe Damste J.S."/>
            <person name="Rakitin A.L."/>
            <person name="Ravin N.V."/>
            <person name="Dedysh S.N."/>
        </authorList>
    </citation>
    <scope>NUCLEOTIDE SEQUENCE [LARGE SCALE GENOMIC DNA]</scope>
    <source>
        <strain evidence="11">AF10</strain>
    </source>
</reference>
<dbReference type="PANTHER" id="PTHR30069">
    <property type="entry name" value="TONB-DEPENDENT OUTER MEMBRANE RECEPTOR"/>
    <property type="match status" value="1"/>
</dbReference>
<dbReference type="InterPro" id="IPR039426">
    <property type="entry name" value="TonB-dep_rcpt-like"/>
</dbReference>
<dbReference type="GO" id="GO:0044718">
    <property type="term" value="P:siderophore transmembrane transport"/>
    <property type="evidence" value="ECO:0007669"/>
    <property type="project" value="TreeGrafter"/>
</dbReference>
<evidence type="ECO:0000259" key="9">
    <source>
        <dbReference type="Pfam" id="PF25183"/>
    </source>
</evidence>
<protein>
    <submittedName>
        <fullName evidence="10">Oar protein</fullName>
    </submittedName>
</protein>
<accession>A0A4Q0SUZ4</accession>
<comment type="caution">
    <text evidence="10">The sequence shown here is derived from an EMBL/GenBank/DDBJ whole genome shotgun (WGS) entry which is preliminary data.</text>
</comment>
<reference evidence="10 11" key="1">
    <citation type="submission" date="2018-11" db="EMBL/GenBank/DDBJ databases">
        <authorList>
            <person name="Mardanov A.V."/>
            <person name="Ravin N.V."/>
            <person name="Dedysh S.N."/>
        </authorList>
    </citation>
    <scope>NUCLEOTIDE SEQUENCE [LARGE SCALE GENOMIC DNA]</scope>
    <source>
        <strain evidence="10 11">AF10</strain>
    </source>
</reference>
<evidence type="ECO:0000313" key="10">
    <source>
        <dbReference type="EMBL" id="RXH54152.1"/>
    </source>
</evidence>
<dbReference type="GO" id="GO:0015344">
    <property type="term" value="F:siderophore uptake transmembrane transporter activity"/>
    <property type="evidence" value="ECO:0007669"/>
    <property type="project" value="TreeGrafter"/>
</dbReference>
<dbReference type="Pfam" id="PF25183">
    <property type="entry name" value="OMP_b-brl_4"/>
    <property type="match status" value="1"/>
</dbReference>
<evidence type="ECO:0000256" key="1">
    <source>
        <dbReference type="ARBA" id="ARBA00004571"/>
    </source>
</evidence>
<keyword evidence="7" id="KW-0998">Cell outer membrane</keyword>
<dbReference type="SUPFAM" id="SSF56935">
    <property type="entry name" value="Porins"/>
    <property type="match status" value="1"/>
</dbReference>
<dbReference type="InterPro" id="IPR057601">
    <property type="entry name" value="Oar-like_b-barrel"/>
</dbReference>
<dbReference type="GO" id="GO:0030246">
    <property type="term" value="F:carbohydrate binding"/>
    <property type="evidence" value="ECO:0007669"/>
    <property type="project" value="InterPro"/>
</dbReference>
<keyword evidence="2" id="KW-0813">Transport</keyword>
<dbReference type="EMBL" id="RDSM01000005">
    <property type="protein sequence ID" value="RXH54152.1"/>
    <property type="molecule type" value="Genomic_DNA"/>
</dbReference>
<sequence length="941" mass="100901">MSKQYQIEKSFISRGKLLIWLALASIVLSNSIAPLHAQTLYGSIVGSVADSTGAVVPDATITVVQTETNDTRVATTNSSGGFTLSTVPTGTYKVTIFKSGFSLFEASDVSVRLNTTVRIDAALKPGLQTQTITVSSESAELQTDRADVSHDVTNQSLEELPQPTRTYEGLIGLLPGISPPAASTGGTNNPMRSMVIQANGTSASGTNVRVDGVSATNPWVQFYSTAVPSTDAIQTVSVVTGSADADQGMVNGAAINVQIKTGSNALHGSIYLYHIDNLLKARPYFLPSTNTLPKLIDNDAGGTISGPIFKNKLFFFGSYEGDFLHQGNTNIATVPTDAIRNGDLSGSSSAIYDPSTGNLDGTGRTAFTNNQLPANRISPIAQKIVALIPQPNLPGIANNYYVNTPSYYKAQKVDTKVQWNATKKLNMFVRFSDYPYNVTQGTVFGPILSGGNNAFQKGNIYAVSASATYVSTPHLVFDALFGLTHSSQNLSPPNTNQRYGSDVLGIPGVNLGALPEAGGLPQFNVSGYSGYGYGYPALVYNDPVFQYTGNGNWTRGRHNLRFGIDISQQHMNHIEVTPTGFSFTGGVTSVNGGASANQYNSFADFLLGLPQNDTNSEQSVPNVTLRTWQFSPYVDDQWQITPKLTASFGTRWDYYPVPTRQGRGIEYFDIPTKQYRLCGEGGNSTDCGISVQKTLFSPRVGIAYRPTETTVARAGFSLIPEQINMFRDGLYNYPNTLTGSYSGVNSYQPATTLAQGIPTIQPVSTDTAVLVLPAGVTFSTTPKNFIRGYVESFNGTVQQDFGKGWLGQVGFVGSHTVHQHTRYDANYGQVGGGAASQPFNNGTLGNSITGGVVFIEPFESMHYNSLQATLEHRFAAGYQLAVAYTWSKWIGTCCDESGDGQPAIPIPAYFSLNRALEPSDRPQNVQISGLLTLPLGLANQC</sequence>
<evidence type="ECO:0000259" key="8">
    <source>
        <dbReference type="Pfam" id="PF07715"/>
    </source>
</evidence>
<evidence type="ECO:0000256" key="2">
    <source>
        <dbReference type="ARBA" id="ARBA00022448"/>
    </source>
</evidence>
<dbReference type="InterPro" id="IPR036942">
    <property type="entry name" value="Beta-barrel_TonB_sf"/>
</dbReference>
<comment type="subcellular location">
    <subcellularLocation>
        <location evidence="1">Cell outer membrane</location>
        <topology evidence="1">Multi-pass membrane protein</topology>
    </subcellularLocation>
</comment>
<dbReference type="Pfam" id="PF13620">
    <property type="entry name" value="CarboxypepD_reg"/>
    <property type="match status" value="1"/>
</dbReference>
<evidence type="ECO:0000256" key="7">
    <source>
        <dbReference type="ARBA" id="ARBA00023237"/>
    </source>
</evidence>
<keyword evidence="3" id="KW-1134">Transmembrane beta strand</keyword>
<proteinExistence type="predicted"/>
<dbReference type="InterPro" id="IPR012910">
    <property type="entry name" value="Plug_dom"/>
</dbReference>
<dbReference type="PANTHER" id="PTHR30069:SF29">
    <property type="entry name" value="HEMOGLOBIN AND HEMOGLOBIN-HAPTOGLOBIN-BINDING PROTEIN 1-RELATED"/>
    <property type="match status" value="1"/>
</dbReference>
<keyword evidence="11" id="KW-1185">Reference proteome</keyword>
<keyword evidence="4" id="KW-0812">Transmembrane</keyword>
<dbReference type="Proteomes" id="UP000289437">
    <property type="component" value="Unassembled WGS sequence"/>
</dbReference>
<dbReference type="Pfam" id="PF07715">
    <property type="entry name" value="Plug"/>
    <property type="match status" value="1"/>
</dbReference>
<evidence type="ECO:0000256" key="5">
    <source>
        <dbReference type="ARBA" id="ARBA00022729"/>
    </source>
</evidence>